<evidence type="ECO:0000313" key="4">
    <source>
        <dbReference type="Proteomes" id="UP000317940"/>
    </source>
</evidence>
<accession>A0A561UJ07</accession>
<proteinExistence type="predicted"/>
<feature type="chain" id="PRO_5022070849" evidence="2">
    <location>
        <begin position="29"/>
        <end position="92"/>
    </location>
</feature>
<organism evidence="3 4">
    <name type="scientific">Kitasatospora viridis</name>
    <dbReference type="NCBI Taxonomy" id="281105"/>
    <lineage>
        <taxon>Bacteria</taxon>
        <taxon>Bacillati</taxon>
        <taxon>Actinomycetota</taxon>
        <taxon>Actinomycetes</taxon>
        <taxon>Kitasatosporales</taxon>
        <taxon>Streptomycetaceae</taxon>
        <taxon>Kitasatospora</taxon>
    </lineage>
</organism>
<evidence type="ECO:0000256" key="2">
    <source>
        <dbReference type="SAM" id="SignalP"/>
    </source>
</evidence>
<dbReference type="AlphaFoldDB" id="A0A561UJ07"/>
<evidence type="ECO:0000256" key="1">
    <source>
        <dbReference type="SAM" id="MobiDB-lite"/>
    </source>
</evidence>
<protein>
    <submittedName>
        <fullName evidence="3">Uncharacterized protein</fullName>
    </submittedName>
</protein>
<dbReference type="RefSeq" id="WP_145905633.1">
    <property type="nucleotide sequence ID" value="NZ_BAAAMZ010000015.1"/>
</dbReference>
<name>A0A561UJ07_9ACTN</name>
<sequence length="92" mass="9053">MQKMLGRAAAVAAGALMIVGLGASTASAHVAVGGEGGGVVTAHHPFAAGWGEGFACAGHVHTKGEHAFWATDEATGGEGGDEVSIDGWHHHG</sequence>
<feature type="region of interest" description="Disordered" evidence="1">
    <location>
        <begin position="71"/>
        <end position="92"/>
    </location>
</feature>
<evidence type="ECO:0000313" key="3">
    <source>
        <dbReference type="EMBL" id="TWF99352.1"/>
    </source>
</evidence>
<keyword evidence="4" id="KW-1185">Reference proteome</keyword>
<reference evidence="3 4" key="1">
    <citation type="submission" date="2019-06" db="EMBL/GenBank/DDBJ databases">
        <title>Sequencing the genomes of 1000 actinobacteria strains.</title>
        <authorList>
            <person name="Klenk H.-P."/>
        </authorList>
    </citation>
    <scope>NUCLEOTIDE SEQUENCE [LARGE SCALE GENOMIC DNA]</scope>
    <source>
        <strain evidence="3 4">DSM 44826</strain>
    </source>
</reference>
<keyword evidence="2" id="KW-0732">Signal</keyword>
<gene>
    <name evidence="3" type="ORF">FHX73_113195</name>
</gene>
<feature type="signal peptide" evidence="2">
    <location>
        <begin position="1"/>
        <end position="28"/>
    </location>
</feature>
<comment type="caution">
    <text evidence="3">The sequence shown here is derived from an EMBL/GenBank/DDBJ whole genome shotgun (WGS) entry which is preliminary data.</text>
</comment>
<dbReference type="EMBL" id="VIWT01000001">
    <property type="protein sequence ID" value="TWF99352.1"/>
    <property type="molecule type" value="Genomic_DNA"/>
</dbReference>
<dbReference type="Proteomes" id="UP000317940">
    <property type="component" value="Unassembled WGS sequence"/>
</dbReference>